<keyword evidence="7" id="KW-1185">Reference proteome</keyword>
<name>A0A328U7C5_9BACL</name>
<evidence type="ECO:0000313" key="6">
    <source>
        <dbReference type="EMBL" id="RAP78459.1"/>
    </source>
</evidence>
<dbReference type="GO" id="GO:0015105">
    <property type="term" value="F:arsenite transmembrane transporter activity"/>
    <property type="evidence" value="ECO:0007669"/>
    <property type="project" value="InterPro"/>
</dbReference>
<accession>A0A328U7C5</accession>
<keyword evidence="5" id="KW-0472">Membrane</keyword>
<proteinExistence type="predicted"/>
<dbReference type="GO" id="GO:0005886">
    <property type="term" value="C:plasma membrane"/>
    <property type="evidence" value="ECO:0007669"/>
    <property type="project" value="UniProtKB-SubCell"/>
</dbReference>
<evidence type="ECO:0000313" key="7">
    <source>
        <dbReference type="Proteomes" id="UP000249260"/>
    </source>
</evidence>
<comment type="caution">
    <text evidence="6">The sequence shown here is derived from an EMBL/GenBank/DDBJ whole genome shotgun (WGS) entry which is preliminary data.</text>
</comment>
<keyword evidence="2" id="KW-1003">Cell membrane</keyword>
<dbReference type="OrthoDB" id="9774335at2"/>
<evidence type="ECO:0000256" key="2">
    <source>
        <dbReference type="ARBA" id="ARBA00022475"/>
    </source>
</evidence>
<evidence type="ECO:0000256" key="5">
    <source>
        <dbReference type="ARBA" id="ARBA00023136"/>
    </source>
</evidence>
<evidence type="ECO:0000256" key="1">
    <source>
        <dbReference type="ARBA" id="ARBA00004651"/>
    </source>
</evidence>
<dbReference type="Pfam" id="PF02040">
    <property type="entry name" value="ArsB"/>
    <property type="match status" value="1"/>
</dbReference>
<gene>
    <name evidence="6" type="ORF">DL346_08555</name>
</gene>
<protein>
    <submittedName>
        <fullName evidence="6">Uncharacterized protein</fullName>
    </submittedName>
</protein>
<dbReference type="Proteomes" id="UP000249260">
    <property type="component" value="Unassembled WGS sequence"/>
</dbReference>
<keyword evidence="3" id="KW-0812">Transmembrane</keyword>
<reference evidence="6 7" key="1">
    <citation type="submission" date="2018-06" db="EMBL/GenBank/DDBJ databases">
        <title>Paenibacillus montanisoli sp. nov., isolated from mountain area soil.</title>
        <authorList>
            <person name="Wu M."/>
        </authorList>
    </citation>
    <scope>NUCLEOTIDE SEQUENCE [LARGE SCALE GENOMIC DNA]</scope>
    <source>
        <strain evidence="6 7">RA17</strain>
    </source>
</reference>
<comment type="subcellular location">
    <subcellularLocation>
        <location evidence="1">Cell membrane</location>
        <topology evidence="1">Multi-pass membrane protein</topology>
    </subcellularLocation>
</comment>
<dbReference type="AlphaFoldDB" id="A0A328U7C5"/>
<evidence type="ECO:0000256" key="4">
    <source>
        <dbReference type="ARBA" id="ARBA00022989"/>
    </source>
</evidence>
<organism evidence="6 7">
    <name type="scientific">Paenibacillus montanisoli</name>
    <dbReference type="NCBI Taxonomy" id="2081970"/>
    <lineage>
        <taxon>Bacteria</taxon>
        <taxon>Bacillati</taxon>
        <taxon>Bacillota</taxon>
        <taxon>Bacilli</taxon>
        <taxon>Bacillales</taxon>
        <taxon>Paenibacillaceae</taxon>
        <taxon>Paenibacillus</taxon>
    </lineage>
</organism>
<dbReference type="EMBL" id="QLUW01000001">
    <property type="protein sequence ID" value="RAP78459.1"/>
    <property type="molecule type" value="Genomic_DNA"/>
</dbReference>
<keyword evidence="4" id="KW-1133">Transmembrane helix</keyword>
<dbReference type="InterPro" id="IPR000802">
    <property type="entry name" value="Arsenical_pump_ArsB"/>
</dbReference>
<evidence type="ECO:0000256" key="3">
    <source>
        <dbReference type="ARBA" id="ARBA00022692"/>
    </source>
</evidence>
<sequence length="56" mass="6168">MSRLGKNIKGTDGIIRESLVYAKVIGSDLGPKINYIGEGEINVNPKLGITKWLKIR</sequence>